<keyword evidence="1" id="KW-0472">Membrane</keyword>
<dbReference type="RefSeq" id="WP_158929220.1">
    <property type="nucleotide sequence ID" value="NZ_CP047020.1"/>
</dbReference>
<gene>
    <name evidence="2" type="ORF">GQF42_43280</name>
</gene>
<dbReference type="Proteomes" id="UP000436138">
    <property type="component" value="Chromosome"/>
</dbReference>
<evidence type="ECO:0000313" key="2">
    <source>
        <dbReference type="EMBL" id="QHA09130.1"/>
    </source>
</evidence>
<name>A0A6I6NG36_9ACTN</name>
<accession>A0A6I6NG36</accession>
<evidence type="ECO:0008006" key="4">
    <source>
        <dbReference type="Google" id="ProtNLM"/>
    </source>
</evidence>
<keyword evidence="3" id="KW-1185">Reference proteome</keyword>
<protein>
    <recommendedName>
        <fullName evidence="4">DUF3592 domain-containing protein</fullName>
    </recommendedName>
</protein>
<feature type="transmembrane region" description="Helical" evidence="1">
    <location>
        <begin position="91"/>
        <end position="109"/>
    </location>
</feature>
<keyword evidence="1" id="KW-0812">Transmembrane</keyword>
<dbReference type="KEGG" id="sbro:GQF42_43280"/>
<proteinExistence type="predicted"/>
<keyword evidence="1" id="KW-1133">Transmembrane helix</keyword>
<sequence length="110" mass="12873">MRKWWLKRYGLHAEGRVFGRETVDQDEDHHTKVTISFSDHNGRQRQIKCLLMTTKAAPDFGTHVPVAYRPGRPDEDRMLAYSWKANVRSGLLLLSVWGFWLMGLIPYFIP</sequence>
<reference evidence="2 3" key="1">
    <citation type="submission" date="2019-12" db="EMBL/GenBank/DDBJ databases">
        <title>Streptomyces sp. strain T44 isolated from rhizosphere soil of Broussonetia papyrifera.</title>
        <authorList>
            <person name="Mo P."/>
        </authorList>
    </citation>
    <scope>NUCLEOTIDE SEQUENCE [LARGE SCALE GENOMIC DNA]</scope>
    <source>
        <strain evidence="2 3">T44</strain>
    </source>
</reference>
<dbReference type="AlphaFoldDB" id="A0A6I6NG36"/>
<dbReference type="EMBL" id="CP047020">
    <property type="protein sequence ID" value="QHA09130.1"/>
    <property type="molecule type" value="Genomic_DNA"/>
</dbReference>
<evidence type="ECO:0000313" key="3">
    <source>
        <dbReference type="Proteomes" id="UP000436138"/>
    </source>
</evidence>
<evidence type="ECO:0000256" key="1">
    <source>
        <dbReference type="SAM" id="Phobius"/>
    </source>
</evidence>
<organism evidence="2 3">
    <name type="scientific">Streptomyces broussonetiae</name>
    <dbReference type="NCBI Taxonomy" id="2686304"/>
    <lineage>
        <taxon>Bacteria</taxon>
        <taxon>Bacillati</taxon>
        <taxon>Actinomycetota</taxon>
        <taxon>Actinomycetes</taxon>
        <taxon>Kitasatosporales</taxon>
        <taxon>Streptomycetaceae</taxon>
        <taxon>Streptomyces</taxon>
    </lineage>
</organism>